<dbReference type="SUPFAM" id="SSF52540">
    <property type="entry name" value="P-loop containing nucleoside triphosphate hydrolases"/>
    <property type="match status" value="1"/>
</dbReference>
<dbReference type="KEGG" id="pfla:Pflav_028340"/>
<dbReference type="AlphaFoldDB" id="A0A6F8XRG1"/>
<name>A0A6F8XRG1_9ACTN</name>
<evidence type="ECO:0000313" key="2">
    <source>
        <dbReference type="Proteomes" id="UP000502508"/>
    </source>
</evidence>
<dbReference type="Proteomes" id="UP000502508">
    <property type="component" value="Chromosome"/>
</dbReference>
<dbReference type="InterPro" id="IPR027417">
    <property type="entry name" value="P-loop_NTPase"/>
</dbReference>
<sequence length="182" mass="19979">MPKLVAVSGPPGTGKTTLAHDLGRRLGCPVVVRDEIKQGMVLAAGHHTVMAGDPFDYATLDVFFRMLSVLLKAGVTVVAEAAYQDRLWRPGLTELGESAELRIIKCTARPYVAYDRIRWRLAHDPHRAAHADRELLDALASGRQTLDSFEWITLDAPTLVVDTSDGYRPQLDDIVGFATDAK</sequence>
<evidence type="ECO:0000313" key="1">
    <source>
        <dbReference type="EMBL" id="BCB76424.1"/>
    </source>
</evidence>
<dbReference type="PANTHER" id="PTHR37807:SF3">
    <property type="entry name" value="OS07G0160300 PROTEIN"/>
    <property type="match status" value="1"/>
</dbReference>
<dbReference type="Gene3D" id="3.40.50.300">
    <property type="entry name" value="P-loop containing nucleotide triphosphate hydrolases"/>
    <property type="match status" value="1"/>
</dbReference>
<dbReference type="Pfam" id="PF13671">
    <property type="entry name" value="AAA_33"/>
    <property type="match status" value="1"/>
</dbReference>
<organism evidence="1 2">
    <name type="scientific">Phytohabitans flavus</name>
    <dbReference type="NCBI Taxonomy" id="1076124"/>
    <lineage>
        <taxon>Bacteria</taxon>
        <taxon>Bacillati</taxon>
        <taxon>Actinomycetota</taxon>
        <taxon>Actinomycetes</taxon>
        <taxon>Micromonosporales</taxon>
        <taxon>Micromonosporaceae</taxon>
    </lineage>
</organism>
<keyword evidence="2" id="KW-1185">Reference proteome</keyword>
<proteinExistence type="predicted"/>
<accession>A0A6F8XRG1</accession>
<dbReference type="EMBL" id="AP022870">
    <property type="protein sequence ID" value="BCB76424.1"/>
    <property type="molecule type" value="Genomic_DNA"/>
</dbReference>
<evidence type="ECO:0008006" key="3">
    <source>
        <dbReference type="Google" id="ProtNLM"/>
    </source>
</evidence>
<reference evidence="1 2" key="1">
    <citation type="submission" date="2020-03" db="EMBL/GenBank/DDBJ databases">
        <title>Whole genome shotgun sequence of Phytohabitans flavus NBRC 107702.</title>
        <authorList>
            <person name="Komaki H."/>
            <person name="Tamura T."/>
        </authorList>
    </citation>
    <scope>NUCLEOTIDE SEQUENCE [LARGE SCALE GENOMIC DNA]</scope>
    <source>
        <strain evidence="1 2">NBRC 107702</strain>
    </source>
</reference>
<protein>
    <recommendedName>
        <fullName evidence="3">ATP-binding protein</fullName>
    </recommendedName>
</protein>
<dbReference type="PANTHER" id="PTHR37807">
    <property type="entry name" value="OS07G0160300 PROTEIN"/>
    <property type="match status" value="1"/>
</dbReference>
<reference evidence="1 2" key="2">
    <citation type="submission" date="2020-03" db="EMBL/GenBank/DDBJ databases">
        <authorList>
            <person name="Ichikawa N."/>
            <person name="Kimura A."/>
            <person name="Kitahashi Y."/>
            <person name="Uohara A."/>
        </authorList>
    </citation>
    <scope>NUCLEOTIDE SEQUENCE [LARGE SCALE GENOMIC DNA]</scope>
    <source>
        <strain evidence="1 2">NBRC 107702</strain>
    </source>
</reference>
<gene>
    <name evidence="1" type="ORF">Pflav_028340</name>
</gene>